<dbReference type="RefSeq" id="WP_184678746.1">
    <property type="nucleotide sequence ID" value="NZ_JACHGY010000001.1"/>
</dbReference>
<feature type="chain" id="PRO_5031351203" description="Ice-binding protein C-terminal domain-containing protein" evidence="1">
    <location>
        <begin position="24"/>
        <end position="251"/>
    </location>
</feature>
<protein>
    <recommendedName>
        <fullName evidence="2">Ice-binding protein C-terminal domain-containing protein</fullName>
    </recommendedName>
</protein>
<gene>
    <name evidence="3" type="ORF">HNQ40_003069</name>
</gene>
<dbReference type="NCBIfam" id="TIGR02595">
    <property type="entry name" value="PEP_CTERM"/>
    <property type="match status" value="1"/>
</dbReference>
<dbReference type="InterPro" id="IPR013424">
    <property type="entry name" value="Ice-binding_C"/>
</dbReference>
<sequence>MNRLTAFVCTGLLSAAVAPMGVAQLSSYSQDFEGLDRTNTSALDIDGWGLFVNVFQSDGTTPVYNYGVFPAPNDIANPNISVISDSSAAPVGDQGLVIFNDYANGDHGNGTNRRINVNVFQEQTISAADIGSIWEFSFVASPDANTIDPTTLADAFIRTLDPLSGFAATNNITVDTSSLGAGVTTLSLQIDLSDPALDGQILQFGFSNTADNFKASGVNYDNISFAVIPEPASLALVGLGGLAVLGRRRSH</sequence>
<feature type="domain" description="Ice-binding protein C-terminal" evidence="2">
    <location>
        <begin position="228"/>
        <end position="249"/>
    </location>
</feature>
<keyword evidence="4" id="KW-1185">Reference proteome</keyword>
<evidence type="ECO:0000313" key="4">
    <source>
        <dbReference type="Proteomes" id="UP000541810"/>
    </source>
</evidence>
<organism evidence="3 4">
    <name type="scientific">Algisphaera agarilytica</name>
    <dbReference type="NCBI Taxonomy" id="1385975"/>
    <lineage>
        <taxon>Bacteria</taxon>
        <taxon>Pseudomonadati</taxon>
        <taxon>Planctomycetota</taxon>
        <taxon>Phycisphaerae</taxon>
        <taxon>Phycisphaerales</taxon>
        <taxon>Phycisphaeraceae</taxon>
        <taxon>Algisphaera</taxon>
    </lineage>
</organism>
<accession>A0A7X0H8U2</accession>
<dbReference type="Proteomes" id="UP000541810">
    <property type="component" value="Unassembled WGS sequence"/>
</dbReference>
<comment type="caution">
    <text evidence="3">The sequence shown here is derived from an EMBL/GenBank/DDBJ whole genome shotgun (WGS) entry which is preliminary data.</text>
</comment>
<name>A0A7X0H8U2_9BACT</name>
<reference evidence="3 4" key="1">
    <citation type="submission" date="2020-08" db="EMBL/GenBank/DDBJ databases">
        <title>Genomic Encyclopedia of Type Strains, Phase IV (KMG-IV): sequencing the most valuable type-strain genomes for metagenomic binning, comparative biology and taxonomic classification.</title>
        <authorList>
            <person name="Goeker M."/>
        </authorList>
    </citation>
    <scope>NUCLEOTIDE SEQUENCE [LARGE SCALE GENOMIC DNA]</scope>
    <source>
        <strain evidence="3 4">DSM 103725</strain>
    </source>
</reference>
<dbReference type="Pfam" id="PF07589">
    <property type="entry name" value="PEP-CTERM"/>
    <property type="match status" value="1"/>
</dbReference>
<dbReference type="EMBL" id="JACHGY010000001">
    <property type="protein sequence ID" value="MBB6431263.1"/>
    <property type="molecule type" value="Genomic_DNA"/>
</dbReference>
<evidence type="ECO:0000313" key="3">
    <source>
        <dbReference type="EMBL" id="MBB6431263.1"/>
    </source>
</evidence>
<keyword evidence="1" id="KW-0732">Signal</keyword>
<dbReference type="AlphaFoldDB" id="A0A7X0H8U2"/>
<proteinExistence type="predicted"/>
<feature type="signal peptide" evidence="1">
    <location>
        <begin position="1"/>
        <end position="23"/>
    </location>
</feature>
<evidence type="ECO:0000259" key="2">
    <source>
        <dbReference type="Pfam" id="PF07589"/>
    </source>
</evidence>
<evidence type="ECO:0000256" key="1">
    <source>
        <dbReference type="SAM" id="SignalP"/>
    </source>
</evidence>